<dbReference type="Proteomes" id="UP000095283">
    <property type="component" value="Unplaced"/>
</dbReference>
<protein>
    <submittedName>
        <fullName evidence="2">HTH_33 domain-containing protein</fullName>
    </submittedName>
</protein>
<organism evidence="1 2">
    <name type="scientific">Heterorhabditis bacteriophora</name>
    <name type="common">Entomopathogenic nematode worm</name>
    <dbReference type="NCBI Taxonomy" id="37862"/>
    <lineage>
        <taxon>Eukaryota</taxon>
        <taxon>Metazoa</taxon>
        <taxon>Ecdysozoa</taxon>
        <taxon>Nematoda</taxon>
        <taxon>Chromadorea</taxon>
        <taxon>Rhabditida</taxon>
        <taxon>Rhabditina</taxon>
        <taxon>Rhabditomorpha</taxon>
        <taxon>Strongyloidea</taxon>
        <taxon>Heterorhabditidae</taxon>
        <taxon>Heterorhabditis</taxon>
    </lineage>
</organism>
<evidence type="ECO:0000313" key="1">
    <source>
        <dbReference type="Proteomes" id="UP000095283"/>
    </source>
</evidence>
<name>A0A1I7WVW0_HETBA</name>
<evidence type="ECO:0000313" key="2">
    <source>
        <dbReference type="WBParaSite" id="Hba_09262"/>
    </source>
</evidence>
<sequence>MNGRISRNDTPEELLFLRMRNSQWVYWIQSLLNHSHIPNASTCGKQKWETKP</sequence>
<accession>A0A1I7WVW0</accession>
<dbReference type="WBParaSite" id="Hba_09262">
    <property type="protein sequence ID" value="Hba_09262"/>
    <property type="gene ID" value="Hba_09262"/>
</dbReference>
<reference evidence="2" key="1">
    <citation type="submission" date="2016-11" db="UniProtKB">
        <authorList>
            <consortium name="WormBaseParasite"/>
        </authorList>
    </citation>
    <scope>IDENTIFICATION</scope>
</reference>
<proteinExistence type="predicted"/>
<dbReference type="AlphaFoldDB" id="A0A1I7WVW0"/>
<keyword evidence="1" id="KW-1185">Reference proteome</keyword>